<accession>A0ABW2IM85</accession>
<dbReference type="Proteomes" id="UP001596492">
    <property type="component" value="Unassembled WGS sequence"/>
</dbReference>
<gene>
    <name evidence="1" type="ORF">ACFQS8_09990</name>
</gene>
<name>A0ABW2IM85_9PROT</name>
<comment type="caution">
    <text evidence="1">The sequence shown here is derived from an EMBL/GenBank/DDBJ whole genome shotgun (WGS) entry which is preliminary data.</text>
</comment>
<protein>
    <submittedName>
        <fullName evidence="1">Uncharacterized protein</fullName>
    </submittedName>
</protein>
<dbReference type="RefSeq" id="WP_382167186.1">
    <property type="nucleotide sequence ID" value="NZ_JBHTBR010000005.1"/>
</dbReference>
<dbReference type="EMBL" id="JBHTBR010000005">
    <property type="protein sequence ID" value="MFC7291945.1"/>
    <property type="molecule type" value="Genomic_DNA"/>
</dbReference>
<proteinExistence type="predicted"/>
<sequence>MNFRSNKDVSLVELALKLAHDEREFSKALTIASELMDDKLGCQQRYDIADFGYKSAVAISDFASAQKFMPVMRKFLEQKGRDVVFFDQLTQWVDANRDAHDASIFVADRDAIALRDRTLFYLRQDFRGGDIPKSKCDVVFSISEYGRPMNAKAVCEEEAVAKSIEKHVPRMLFAPKVSDGKPVVQEVFFLKVNIQ</sequence>
<evidence type="ECO:0000313" key="1">
    <source>
        <dbReference type="EMBL" id="MFC7291945.1"/>
    </source>
</evidence>
<keyword evidence="2" id="KW-1185">Reference proteome</keyword>
<evidence type="ECO:0000313" key="2">
    <source>
        <dbReference type="Proteomes" id="UP001596492"/>
    </source>
</evidence>
<reference evidence="2" key="1">
    <citation type="journal article" date="2019" name="Int. J. Syst. Evol. Microbiol.">
        <title>The Global Catalogue of Microorganisms (GCM) 10K type strain sequencing project: providing services to taxonomists for standard genome sequencing and annotation.</title>
        <authorList>
            <consortium name="The Broad Institute Genomics Platform"/>
            <consortium name="The Broad Institute Genome Sequencing Center for Infectious Disease"/>
            <person name="Wu L."/>
            <person name="Ma J."/>
        </authorList>
    </citation>
    <scope>NUCLEOTIDE SEQUENCE [LARGE SCALE GENOMIC DNA]</scope>
    <source>
        <strain evidence="2">CCUG 51308</strain>
    </source>
</reference>
<organism evidence="1 2">
    <name type="scientific">Hirschia litorea</name>
    <dbReference type="NCBI Taxonomy" id="1199156"/>
    <lineage>
        <taxon>Bacteria</taxon>
        <taxon>Pseudomonadati</taxon>
        <taxon>Pseudomonadota</taxon>
        <taxon>Alphaproteobacteria</taxon>
        <taxon>Hyphomonadales</taxon>
        <taxon>Hyphomonadaceae</taxon>
        <taxon>Hirschia</taxon>
    </lineage>
</organism>